<dbReference type="SUPFAM" id="SSF52540">
    <property type="entry name" value="P-loop containing nucleoside triphosphate hydrolases"/>
    <property type="match status" value="1"/>
</dbReference>
<dbReference type="InterPro" id="IPR051539">
    <property type="entry name" value="T4SS-coupling_protein"/>
</dbReference>
<sequence>MSTTSLDTLATPFGQIPWPWWAPALVIAAAALALAGVLFSVTRRYGSHPVDRMQRHLRAGNKLDPVLYPARLKSTREELHPRAEDLPPGQRIGTLVGRGSTWIWQGWRDVAIYVFGPGRGKTTGAVVRHMLEAPGPAVMTSNKVDGVKDVLAGRKRRGRQWVYDPMQVYRQDPRPDFVYDPLEDVTDLISAQEIAAIFEASTKEADSKRDAQFDSQGLDLFAFALFAAKLEGTGLCQVYAWITQQEHAALRAIMQKHGQPGPEAALLGLQGQPDKTRGSVYATAQRMASALANDRLLLWSHAPGIRRFDAEAFVRSDDTAVLISRNGAGSGGAFVAALVRSIARAGERAASADGGRITIPIVFELDEVANIVRWPELPDLVSFYGSMGLCLSMYFQSWGQIVRTFGNDGADTLWSASSIRVYGGGESTQSPFLRRFSESIGTYDEWTTTTSSGQNGSTRSRTSKSTQILPADVLAHLPKWRAVFDASDVGPVLVRIRPWFEDEVLCAMVDGQEVAEGKIVKQKRAAAVESEAIAEKAAHVDAV</sequence>
<evidence type="ECO:0000313" key="8">
    <source>
        <dbReference type="EMBL" id="RII94861.1"/>
    </source>
</evidence>
<protein>
    <submittedName>
        <fullName evidence="8">Conjugal transfer protein</fullName>
    </submittedName>
</protein>
<dbReference type="PANTHER" id="PTHR37937">
    <property type="entry name" value="CONJUGATIVE TRANSFER: DNA TRANSPORT"/>
    <property type="match status" value="1"/>
</dbReference>
<comment type="subcellular location">
    <subcellularLocation>
        <location evidence="1">Cell membrane</location>
        <topology evidence="1">Multi-pass membrane protein</topology>
    </subcellularLocation>
</comment>
<evidence type="ECO:0000313" key="9">
    <source>
        <dbReference type="Proteomes" id="UP000265355"/>
    </source>
</evidence>
<dbReference type="RefSeq" id="WP_119372071.1">
    <property type="nucleotide sequence ID" value="NZ_CP040793.1"/>
</dbReference>
<keyword evidence="5 6" id="KW-0472">Membrane</keyword>
<evidence type="ECO:0000256" key="6">
    <source>
        <dbReference type="SAM" id="Phobius"/>
    </source>
</evidence>
<dbReference type="InterPro" id="IPR027417">
    <property type="entry name" value="P-loop_NTPase"/>
</dbReference>
<keyword evidence="9" id="KW-1185">Reference proteome</keyword>
<organism evidence="8 9">
    <name type="scientific">Clavibacter californiensis</name>
    <dbReference type="NCBI Taxonomy" id="1401995"/>
    <lineage>
        <taxon>Bacteria</taxon>
        <taxon>Bacillati</taxon>
        <taxon>Actinomycetota</taxon>
        <taxon>Actinomycetes</taxon>
        <taxon>Micrococcales</taxon>
        <taxon>Microbacteriaceae</taxon>
        <taxon>Clavibacter</taxon>
    </lineage>
</organism>
<proteinExistence type="predicted"/>
<dbReference type="Gene3D" id="3.40.50.300">
    <property type="entry name" value="P-loop containing nucleotide triphosphate hydrolases"/>
    <property type="match status" value="1"/>
</dbReference>
<comment type="caution">
    <text evidence="8">The sequence shown here is derived from an EMBL/GenBank/DDBJ whole genome shotgun (WGS) entry which is preliminary data.</text>
</comment>
<keyword evidence="4 6" id="KW-1133">Transmembrane helix</keyword>
<dbReference type="Proteomes" id="UP000265355">
    <property type="component" value="Unassembled WGS sequence"/>
</dbReference>
<reference evidence="8 9" key="1">
    <citation type="submission" date="2018-08" db="EMBL/GenBank/DDBJ databases">
        <title>Genome Sequence of Clavibacter michiganensis Subspecies type strains, and the Atypical Peach-Colored Strains Isolated from Tomato.</title>
        <authorList>
            <person name="Osdaghi E."/>
            <person name="Portier P."/>
            <person name="Briand M."/>
            <person name="Jacques M.-A."/>
        </authorList>
    </citation>
    <scope>NUCLEOTIDE SEQUENCE [LARGE SCALE GENOMIC DNA]</scope>
    <source>
        <strain evidence="8 9">CFBP 8216</strain>
    </source>
</reference>
<dbReference type="PANTHER" id="PTHR37937:SF1">
    <property type="entry name" value="CONJUGATIVE TRANSFER: DNA TRANSPORT"/>
    <property type="match status" value="1"/>
</dbReference>
<feature type="transmembrane region" description="Helical" evidence="6">
    <location>
        <begin position="20"/>
        <end position="42"/>
    </location>
</feature>
<evidence type="ECO:0000256" key="5">
    <source>
        <dbReference type="ARBA" id="ARBA00023136"/>
    </source>
</evidence>
<dbReference type="EMBL" id="QWEE01000001">
    <property type="protein sequence ID" value="RII94861.1"/>
    <property type="molecule type" value="Genomic_DNA"/>
</dbReference>
<gene>
    <name evidence="8" type="ORF">DZF98_00110</name>
</gene>
<feature type="domain" description="TraD/TraG TraM recognition site" evidence="7">
    <location>
        <begin position="360"/>
        <end position="479"/>
    </location>
</feature>
<dbReference type="InterPro" id="IPR032689">
    <property type="entry name" value="TraG-D_C"/>
</dbReference>
<evidence type="ECO:0000256" key="2">
    <source>
        <dbReference type="ARBA" id="ARBA00022475"/>
    </source>
</evidence>
<evidence type="ECO:0000256" key="3">
    <source>
        <dbReference type="ARBA" id="ARBA00022692"/>
    </source>
</evidence>
<keyword evidence="2" id="KW-1003">Cell membrane</keyword>
<accession>A0ABX9N9J6</accession>
<evidence type="ECO:0000259" key="7">
    <source>
        <dbReference type="Pfam" id="PF12696"/>
    </source>
</evidence>
<dbReference type="CDD" id="cd01127">
    <property type="entry name" value="TrwB_TraG_TraD_VirD4"/>
    <property type="match status" value="1"/>
</dbReference>
<name>A0ABX9N9J6_9MICO</name>
<evidence type="ECO:0000256" key="1">
    <source>
        <dbReference type="ARBA" id="ARBA00004651"/>
    </source>
</evidence>
<dbReference type="Pfam" id="PF12696">
    <property type="entry name" value="TraG-D_C"/>
    <property type="match status" value="1"/>
</dbReference>
<evidence type="ECO:0000256" key="4">
    <source>
        <dbReference type="ARBA" id="ARBA00022989"/>
    </source>
</evidence>
<keyword evidence="3 6" id="KW-0812">Transmembrane</keyword>